<dbReference type="Proteomes" id="UP000694865">
    <property type="component" value="Unplaced"/>
</dbReference>
<dbReference type="InterPro" id="IPR018000">
    <property type="entry name" value="Neurotransmitter_ion_chnl_CS"/>
</dbReference>
<dbReference type="Pfam" id="PF02931">
    <property type="entry name" value="Neur_chan_LBD"/>
    <property type="match status" value="1"/>
</dbReference>
<dbReference type="GeneID" id="100378831"/>
<dbReference type="PRINTS" id="PR00252">
    <property type="entry name" value="NRIONCHANNEL"/>
</dbReference>
<dbReference type="PROSITE" id="PS00236">
    <property type="entry name" value="NEUROTR_ION_CHANNEL"/>
    <property type="match status" value="1"/>
</dbReference>
<dbReference type="SUPFAM" id="SSF63712">
    <property type="entry name" value="Nicotinic receptor ligand binding domain-like"/>
    <property type="match status" value="1"/>
</dbReference>
<dbReference type="CDD" id="cd18989">
    <property type="entry name" value="LGIC_ECD_cation"/>
    <property type="match status" value="1"/>
</dbReference>
<evidence type="ECO:0000256" key="1">
    <source>
        <dbReference type="ARBA" id="ARBA00004141"/>
    </source>
</evidence>
<feature type="transmembrane region" description="Helical" evidence="5">
    <location>
        <begin position="6"/>
        <end position="23"/>
    </location>
</feature>
<accession>A0ABM0MLY9</accession>
<evidence type="ECO:0000256" key="2">
    <source>
        <dbReference type="ARBA" id="ARBA00022692"/>
    </source>
</evidence>
<organism evidence="9 10">
    <name type="scientific">Saccoglossus kowalevskii</name>
    <name type="common">Acorn worm</name>
    <dbReference type="NCBI Taxonomy" id="10224"/>
    <lineage>
        <taxon>Eukaryota</taxon>
        <taxon>Metazoa</taxon>
        <taxon>Hemichordata</taxon>
        <taxon>Enteropneusta</taxon>
        <taxon>Harrimaniidae</taxon>
        <taxon>Saccoglossus</taxon>
    </lineage>
</organism>
<dbReference type="InterPro" id="IPR006029">
    <property type="entry name" value="Neurotrans-gated_channel_TM"/>
</dbReference>
<keyword evidence="5" id="KW-0406">Ion transport</keyword>
<dbReference type="Pfam" id="PF23723">
    <property type="entry name" value="TPR_EDRF1"/>
    <property type="match status" value="1"/>
</dbReference>
<dbReference type="CDD" id="cd19051">
    <property type="entry name" value="LGIC_TM_cation"/>
    <property type="match status" value="1"/>
</dbReference>
<comment type="subcellular location">
    <subcellularLocation>
        <location evidence="1">Membrane</location>
        <topology evidence="1">Multi-pass membrane protein</topology>
    </subcellularLocation>
</comment>
<keyword evidence="9" id="KW-1185">Reference proteome</keyword>
<feature type="transmembrane region" description="Helical" evidence="5">
    <location>
        <begin position="44"/>
        <end position="64"/>
    </location>
</feature>
<evidence type="ECO:0000313" key="9">
    <source>
        <dbReference type="Proteomes" id="UP000694865"/>
    </source>
</evidence>
<comment type="similarity">
    <text evidence="5">Belongs to the ligand-gated ion channel (TC 1.A.9) family.</text>
</comment>
<sequence>MVQCVYVLVVMSLMYSSLNGFGIEQRLQTDLFANYSKHARPIRHDRAVILIVGLVVTLLLDVQWKDEHLQWNPSDYGNLSTVIVPTSWIWNPGVVIQNSANHDSYILKTERVPVTSEGVIQYSPPAIFETPCPIDIEFFPFDVQKCELVFGPWEYTTDMLTLNPLNNKVTISMLAPNSEWIIINSTVEMDYHYSDDDLVTWDKVVYTLVLRRKPLFYIVNIIIPAIIMALLTLLLFFLPSDSGEKMSFGVSILIAMSVFTLMVAEMLPASSDSVPLIGRYLLFNTCHVAFSITVAIFVLRLHHRPRHMQSMSPFMRKVFFRYLPKLMFLKPLVSPAGCAQIYANHTDHHGNTETMLAIVRLEETMNKCDDQEVTRSDGNKMELLNKLFDDAHYLRSSVETEESQEETGSGARMKALHVALDLLLQSEGAVESINRTLTEEATDTLNSSDAIAQSGRHELLDSGYCKMEESGGADAGVCEFVKQGDAPTTVDKSKMKELEEQEKLLSILLSRIQFVLLNLVKLHSNKKSDHDKLSRYKKMYGIALMCEKLYKGNLVKALQYALKEVKLLQTPP</sequence>
<feature type="transmembrane region" description="Helical" evidence="5">
    <location>
        <begin position="215"/>
        <end position="238"/>
    </location>
</feature>
<dbReference type="RefSeq" id="XP_006821030.1">
    <property type="nucleotide sequence ID" value="XM_006820967.1"/>
</dbReference>
<keyword evidence="5" id="KW-0407">Ion channel</keyword>
<dbReference type="InterPro" id="IPR036719">
    <property type="entry name" value="Neuro-gated_channel_TM_sf"/>
</dbReference>
<dbReference type="InterPro" id="IPR056583">
    <property type="entry name" value="EDRF1_TPR"/>
</dbReference>
<keyword evidence="4 5" id="KW-0472">Membrane</keyword>
<evidence type="ECO:0000259" key="7">
    <source>
        <dbReference type="Pfam" id="PF02932"/>
    </source>
</evidence>
<reference evidence="10" key="1">
    <citation type="submission" date="2025-08" db="UniProtKB">
        <authorList>
            <consortium name="RefSeq"/>
        </authorList>
    </citation>
    <scope>IDENTIFICATION</scope>
    <source>
        <tissue evidence="10">Testes</tissue>
    </source>
</reference>
<feature type="domain" description="Neurotransmitter-gated ion-channel transmembrane" evidence="7">
    <location>
        <begin position="221"/>
        <end position="384"/>
    </location>
</feature>
<evidence type="ECO:0000259" key="8">
    <source>
        <dbReference type="Pfam" id="PF23723"/>
    </source>
</evidence>
<keyword evidence="2 5" id="KW-0812">Transmembrane</keyword>
<feature type="domain" description="Neurotransmitter-gated ion-channel ligand-binding" evidence="6">
    <location>
        <begin position="56"/>
        <end position="214"/>
    </location>
</feature>
<feature type="transmembrane region" description="Helical" evidence="5">
    <location>
        <begin position="281"/>
        <end position="301"/>
    </location>
</feature>
<dbReference type="Gene3D" id="2.70.170.10">
    <property type="entry name" value="Neurotransmitter-gated ion-channel ligand-binding domain"/>
    <property type="match status" value="1"/>
</dbReference>
<dbReference type="InterPro" id="IPR036734">
    <property type="entry name" value="Neur_chan_lig-bd_sf"/>
</dbReference>
<evidence type="ECO:0000256" key="5">
    <source>
        <dbReference type="RuleBase" id="RU000687"/>
    </source>
</evidence>
<name>A0ABM0MLY9_SACKO</name>
<feature type="domain" description="EDRF1 TPR repeats region" evidence="8">
    <location>
        <begin position="486"/>
        <end position="567"/>
    </location>
</feature>
<evidence type="ECO:0000313" key="10">
    <source>
        <dbReference type="RefSeq" id="XP_006821030.1"/>
    </source>
</evidence>
<evidence type="ECO:0000256" key="4">
    <source>
        <dbReference type="ARBA" id="ARBA00023136"/>
    </source>
</evidence>
<proteinExistence type="inferred from homology"/>
<protein>
    <submittedName>
        <fullName evidence="10">Acetylcholine receptor subunit alpha-1-B-like</fullName>
    </submittedName>
</protein>
<feature type="transmembrane region" description="Helical" evidence="5">
    <location>
        <begin position="250"/>
        <end position="269"/>
    </location>
</feature>
<dbReference type="Pfam" id="PF02932">
    <property type="entry name" value="Neur_chan_memb"/>
    <property type="match status" value="1"/>
</dbReference>
<gene>
    <name evidence="10" type="primary">LOC100378831</name>
</gene>
<evidence type="ECO:0000256" key="3">
    <source>
        <dbReference type="ARBA" id="ARBA00022989"/>
    </source>
</evidence>
<dbReference type="SUPFAM" id="SSF90112">
    <property type="entry name" value="Neurotransmitter-gated ion-channel transmembrane pore"/>
    <property type="match status" value="1"/>
</dbReference>
<dbReference type="InterPro" id="IPR006201">
    <property type="entry name" value="Neur_channel"/>
</dbReference>
<evidence type="ECO:0000259" key="6">
    <source>
        <dbReference type="Pfam" id="PF02931"/>
    </source>
</evidence>
<dbReference type="InterPro" id="IPR006202">
    <property type="entry name" value="Neur_chan_lig-bd"/>
</dbReference>
<dbReference type="Gene3D" id="1.20.58.390">
    <property type="entry name" value="Neurotransmitter-gated ion-channel transmembrane domain"/>
    <property type="match status" value="1"/>
</dbReference>
<dbReference type="PANTHER" id="PTHR18945">
    <property type="entry name" value="NEUROTRANSMITTER GATED ION CHANNEL"/>
    <property type="match status" value="1"/>
</dbReference>
<keyword evidence="5" id="KW-0813">Transport</keyword>
<dbReference type="InterPro" id="IPR038050">
    <property type="entry name" value="Neuro_actylchol_rec"/>
</dbReference>
<keyword evidence="3 5" id="KW-1133">Transmembrane helix</keyword>